<proteinExistence type="inferred from homology"/>
<dbReference type="GO" id="GO:0004777">
    <property type="term" value="F:succinate-semialdehyde dehydrogenase (NAD+) activity"/>
    <property type="evidence" value="ECO:0007669"/>
    <property type="project" value="TreeGrafter"/>
</dbReference>
<dbReference type="PANTHER" id="PTHR43353">
    <property type="entry name" value="SUCCINATE-SEMIALDEHYDE DEHYDROGENASE, MITOCHONDRIAL"/>
    <property type="match status" value="1"/>
</dbReference>
<evidence type="ECO:0000256" key="2">
    <source>
        <dbReference type="ARBA" id="ARBA00023002"/>
    </source>
</evidence>
<dbReference type="InterPro" id="IPR015590">
    <property type="entry name" value="Aldehyde_DH_dom"/>
</dbReference>
<dbReference type="InterPro" id="IPR016162">
    <property type="entry name" value="Ald_DH_N"/>
</dbReference>
<evidence type="ECO:0000313" key="4">
    <source>
        <dbReference type="EMBL" id="SMF87061.1"/>
    </source>
</evidence>
<name>A0A1X7HI13_9PROT</name>
<reference evidence="4 5" key="1">
    <citation type="submission" date="2017-04" db="EMBL/GenBank/DDBJ databases">
        <authorList>
            <person name="Afonso C.L."/>
            <person name="Miller P.J."/>
            <person name="Scott M.A."/>
            <person name="Spackman E."/>
            <person name="Goraichik I."/>
            <person name="Dimitrov K.M."/>
            <person name="Suarez D.L."/>
            <person name="Swayne D.E."/>
        </authorList>
    </citation>
    <scope>NUCLEOTIDE SEQUENCE [LARGE SCALE GENOMIC DNA]</scope>
    <source>
        <strain evidence="4 5">A2P</strain>
    </source>
</reference>
<dbReference type="InterPro" id="IPR050740">
    <property type="entry name" value="Aldehyde_DH_Superfamily"/>
</dbReference>
<dbReference type="SUPFAM" id="SSF53720">
    <property type="entry name" value="ALDH-like"/>
    <property type="match status" value="1"/>
</dbReference>
<keyword evidence="2" id="KW-0560">Oxidoreductase</keyword>
<gene>
    <name evidence="4" type="ORF">SAMN02982917_6152</name>
</gene>
<accession>A0A1X7HI13</accession>
<organism evidence="4 5">
    <name type="scientific">Azospirillum oryzae</name>
    <dbReference type="NCBI Taxonomy" id="286727"/>
    <lineage>
        <taxon>Bacteria</taxon>
        <taxon>Pseudomonadati</taxon>
        <taxon>Pseudomonadota</taxon>
        <taxon>Alphaproteobacteria</taxon>
        <taxon>Rhodospirillales</taxon>
        <taxon>Azospirillaceae</taxon>
        <taxon>Azospirillum</taxon>
    </lineage>
</organism>
<dbReference type="EMBL" id="FXAK01000008">
    <property type="protein sequence ID" value="SMF87061.1"/>
    <property type="molecule type" value="Genomic_DNA"/>
</dbReference>
<dbReference type="FunFam" id="3.40.309.10:FF:000009">
    <property type="entry name" value="Aldehyde dehydrogenase A"/>
    <property type="match status" value="1"/>
</dbReference>
<dbReference type="STRING" id="286727.SAMN02982917_6152"/>
<feature type="domain" description="Aldehyde dehydrogenase" evidence="3">
    <location>
        <begin position="17"/>
        <end position="476"/>
    </location>
</feature>
<comment type="similarity">
    <text evidence="1">Belongs to the aldehyde dehydrogenase family.</text>
</comment>
<sequence>MTNATYPDLRLWIGGRWIEAGDRSCEPVINPATGATLGLLPNAGTDDVDAAVAAAAEGFRVWRRTSAVERSALLRRTADLMRADAGGLAALIALELGKPILEAAREVETAAGMFDWAAEECRRSYGRIIPPRIPGHRLMALREPVGPVAAFSGWNAPAITPARKIAGALGAGCSIVIKPSEGTPAAALFIARALAEAGLPDGVANMLFGNPGTVAERLLEAEAIRMVSFTGSIPVGKHLAALATRTMKRAVFELGGHAPVLVFPDVDVEAVARSAAAAKFRSSGQICTSPTRFYVHESIHDRFAAAFAEAASAIRVGDPFDPATQMGPVQNARRLAAIDALVEDARRNGATVAAGGGRIDGPGFFYRPTVLTGVTAACRAAGEEPFGPLALIASFRDADEAVALANRLSLGLASYVFTRDLALADRLVADIECGNVVVNHWVVSHPETPFGGIKDSGIGLEGGTEGFQAFEQVKFVSQAPH</sequence>
<dbReference type="AlphaFoldDB" id="A0A1X7HI13"/>
<dbReference type="Gene3D" id="3.40.309.10">
    <property type="entry name" value="Aldehyde Dehydrogenase, Chain A, domain 2"/>
    <property type="match status" value="1"/>
</dbReference>
<dbReference type="GO" id="GO:0009450">
    <property type="term" value="P:gamma-aminobutyric acid catabolic process"/>
    <property type="evidence" value="ECO:0007669"/>
    <property type="project" value="TreeGrafter"/>
</dbReference>
<dbReference type="InterPro" id="IPR016161">
    <property type="entry name" value="Ald_DH/histidinol_DH"/>
</dbReference>
<dbReference type="CDD" id="cd07103">
    <property type="entry name" value="ALDH_F5_SSADH_GabD"/>
    <property type="match status" value="1"/>
</dbReference>
<protein>
    <submittedName>
        <fullName evidence="4">Succinate-semialdehyde dehydrogenase / glutarate-semialdehyde dehydrogenase</fullName>
    </submittedName>
</protein>
<dbReference type="FunFam" id="3.40.605.10:FF:000007">
    <property type="entry name" value="NAD/NADP-dependent betaine aldehyde dehydrogenase"/>
    <property type="match status" value="1"/>
</dbReference>
<dbReference type="Proteomes" id="UP000192936">
    <property type="component" value="Unassembled WGS sequence"/>
</dbReference>
<dbReference type="PANTHER" id="PTHR43353:SF5">
    <property type="entry name" value="SUCCINATE-SEMIALDEHYDE DEHYDROGENASE, MITOCHONDRIAL"/>
    <property type="match status" value="1"/>
</dbReference>
<evidence type="ECO:0000259" key="3">
    <source>
        <dbReference type="Pfam" id="PF00171"/>
    </source>
</evidence>
<dbReference type="Gene3D" id="3.40.605.10">
    <property type="entry name" value="Aldehyde Dehydrogenase, Chain A, domain 1"/>
    <property type="match status" value="1"/>
</dbReference>
<evidence type="ECO:0000313" key="5">
    <source>
        <dbReference type="Proteomes" id="UP000192936"/>
    </source>
</evidence>
<dbReference type="InterPro" id="IPR016163">
    <property type="entry name" value="Ald_DH_C"/>
</dbReference>
<evidence type="ECO:0000256" key="1">
    <source>
        <dbReference type="ARBA" id="ARBA00009986"/>
    </source>
</evidence>
<dbReference type="Pfam" id="PF00171">
    <property type="entry name" value="Aldedh"/>
    <property type="match status" value="1"/>
</dbReference>